<dbReference type="PANTHER" id="PTHR40084">
    <property type="entry name" value="PHOSPHOHYDROLASE, PHP FAMILY"/>
    <property type="match status" value="1"/>
</dbReference>
<evidence type="ECO:0000313" key="1">
    <source>
        <dbReference type="EMBL" id="SDW37952.1"/>
    </source>
</evidence>
<reference evidence="2" key="1">
    <citation type="submission" date="2016-10" db="EMBL/GenBank/DDBJ databases">
        <authorList>
            <person name="Varghese N."/>
        </authorList>
    </citation>
    <scope>NUCLEOTIDE SEQUENCE [LARGE SCALE GENOMIC DNA]</scope>
    <source>
        <strain evidence="2">DSM 12489</strain>
    </source>
</reference>
<keyword evidence="2" id="KW-1185">Reference proteome</keyword>
<protein>
    <submittedName>
        <fullName evidence="1">TIGR00375 family protein</fullName>
    </submittedName>
</protein>
<accession>A0A1H2T290</accession>
<proteinExistence type="predicted"/>
<dbReference type="CDD" id="cd19067">
    <property type="entry name" value="PfuEndoQ-like"/>
    <property type="match status" value="1"/>
</dbReference>
<gene>
    <name evidence="1" type="ORF">SAMN04489725_10540</name>
</gene>
<evidence type="ECO:0000313" key="2">
    <source>
        <dbReference type="Proteomes" id="UP000182589"/>
    </source>
</evidence>
<dbReference type="AlphaFoldDB" id="A0A1H2T290"/>
<dbReference type="Proteomes" id="UP000182589">
    <property type="component" value="Unassembled WGS sequence"/>
</dbReference>
<dbReference type="InterPro" id="IPR010994">
    <property type="entry name" value="RuvA_2-like"/>
</dbReference>
<organism evidence="1 2">
    <name type="scientific">Alicyclobacillus hesperidum</name>
    <dbReference type="NCBI Taxonomy" id="89784"/>
    <lineage>
        <taxon>Bacteria</taxon>
        <taxon>Bacillati</taxon>
        <taxon>Bacillota</taxon>
        <taxon>Bacilli</taxon>
        <taxon>Bacillales</taxon>
        <taxon>Alicyclobacillaceae</taxon>
        <taxon>Alicyclobacillus</taxon>
    </lineage>
</organism>
<dbReference type="PANTHER" id="PTHR40084:SF1">
    <property type="entry name" value="PHOSPHOTRANSFERASE"/>
    <property type="match status" value="1"/>
</dbReference>
<dbReference type="EMBL" id="FNOJ01000005">
    <property type="protein sequence ID" value="SDW37952.1"/>
    <property type="molecule type" value="Genomic_DNA"/>
</dbReference>
<name>A0A1H2T290_9BACL</name>
<dbReference type="STRING" id="89784.SAMN04489725_10540"/>
<dbReference type="RefSeq" id="WP_237716401.1">
    <property type="nucleotide sequence ID" value="NZ_FNOJ01000005.1"/>
</dbReference>
<dbReference type="SUPFAM" id="SSF89550">
    <property type="entry name" value="PHP domain-like"/>
    <property type="match status" value="1"/>
</dbReference>
<dbReference type="Gene3D" id="3.20.20.140">
    <property type="entry name" value="Metal-dependent hydrolases"/>
    <property type="match status" value="1"/>
</dbReference>
<sequence length="393" mass="42813">MAPERPMKTYFADFHIHVGRAKDRPVKIAAGNNLTLTNLLEHSQKVKGLDIVGVIDGVCDPVLAELDELVAAGELAELPEGGLLYRDRLLVIAGAEVELKGPKGRAAHFGCWFPNLAAAHDFNAWLKTVQKNTSLSSQLARTSSFALSQETHERGGLLVIHHAFTPFKGILGAAVDRVSDFIDLGAIDALELGLSADTSMADRIEQIQPFTYLSNSDAHGLDTIARECNRVRLDHVSFAEVRRLLARQDGREIVENIGLHPVHGKYYQTRCRRCGEIAGDGRVCSCGTDRNVVTGVSDRIDALADFDEPQHPEWRPPYRHIVPLLDIPGVGPKAYRSLVDAFGSELALLREHVAKQDVQQVVGAALGERVFQTLQGHVSFAVGGAGTYGKVLV</sequence>
<dbReference type="InterPro" id="IPR016195">
    <property type="entry name" value="Pol/histidinol_Pase-like"/>
</dbReference>
<dbReference type="SUPFAM" id="SSF47781">
    <property type="entry name" value="RuvA domain 2-like"/>
    <property type="match status" value="1"/>
</dbReference>